<evidence type="ECO:0000313" key="1">
    <source>
        <dbReference type="EMBL" id="MXV63684.1"/>
    </source>
</evidence>
<dbReference type="Proteomes" id="UP000434101">
    <property type="component" value="Unassembled WGS sequence"/>
</dbReference>
<evidence type="ECO:0000313" key="2">
    <source>
        <dbReference type="Proteomes" id="UP000434101"/>
    </source>
</evidence>
<dbReference type="PROSITE" id="PS51257">
    <property type="entry name" value="PROKAR_LIPOPROTEIN"/>
    <property type="match status" value="1"/>
</dbReference>
<dbReference type="EMBL" id="WUYX01000053">
    <property type="protein sequence ID" value="MXV63684.1"/>
    <property type="molecule type" value="Genomic_DNA"/>
</dbReference>
<name>A0A6B0VQD7_9EURY</name>
<organism evidence="1 2">
    <name type="scientific">Natronorubrum halalkaliphilum</name>
    <dbReference type="NCBI Taxonomy" id="2691917"/>
    <lineage>
        <taxon>Archaea</taxon>
        <taxon>Methanobacteriati</taxon>
        <taxon>Methanobacteriota</taxon>
        <taxon>Stenosarchaea group</taxon>
        <taxon>Halobacteria</taxon>
        <taxon>Halobacteriales</taxon>
        <taxon>Natrialbaceae</taxon>
        <taxon>Natronorubrum</taxon>
    </lineage>
</organism>
<sequence length="133" mass="15437">MSRRNFIHLIVLTAVSLLSGCIFRNSTGVDLHVLNRRFDDVTINIEITDGSNTIVFEERYEMEGADDDVHAVEITEQNSFEGYDGDSFDIHVQENSTKKRFDYRITCADRDFEDRIYIEIVEEDIEMSNSVCR</sequence>
<reference evidence="1 2" key="1">
    <citation type="submission" date="2020-01" db="EMBL/GenBank/DDBJ databases">
        <title>Natronorubrum sp. JWXQ-INN 674 isolated from Inner Mongolia Autonomous Region of China.</title>
        <authorList>
            <person name="Xue Q."/>
        </authorList>
    </citation>
    <scope>NUCLEOTIDE SEQUENCE [LARGE SCALE GENOMIC DNA]</scope>
    <source>
        <strain evidence="1 2">JWXQ-INN-674</strain>
    </source>
</reference>
<dbReference type="AlphaFoldDB" id="A0A6B0VQD7"/>
<keyword evidence="2" id="KW-1185">Reference proteome</keyword>
<proteinExistence type="predicted"/>
<accession>A0A6B0VQD7</accession>
<protein>
    <submittedName>
        <fullName evidence="1">Uncharacterized protein</fullName>
    </submittedName>
</protein>
<gene>
    <name evidence="1" type="ORF">GS429_16780</name>
</gene>
<dbReference type="RefSeq" id="WP_160066486.1">
    <property type="nucleotide sequence ID" value="NZ_WUYX01000053.1"/>
</dbReference>
<comment type="caution">
    <text evidence="1">The sequence shown here is derived from an EMBL/GenBank/DDBJ whole genome shotgun (WGS) entry which is preliminary data.</text>
</comment>